<feature type="transmembrane region" description="Helical" evidence="7">
    <location>
        <begin position="413"/>
        <end position="436"/>
    </location>
</feature>
<evidence type="ECO:0000256" key="6">
    <source>
        <dbReference type="ARBA" id="ARBA00023136"/>
    </source>
</evidence>
<dbReference type="CDD" id="cd18567">
    <property type="entry name" value="ABC_6TM_CvaB_RaxB_like"/>
    <property type="match status" value="1"/>
</dbReference>
<keyword evidence="2 7" id="KW-0812">Transmembrane</keyword>
<dbReference type="Pfam" id="PF00005">
    <property type="entry name" value="ABC_tran"/>
    <property type="match status" value="1"/>
</dbReference>
<dbReference type="InterPro" id="IPR003593">
    <property type="entry name" value="AAA+_ATPase"/>
</dbReference>
<dbReference type="PANTHER" id="PTHR24221:SF606">
    <property type="entry name" value="COLICIN V SECRETION-PROCESSING ATP-BINDING PROTEIN"/>
    <property type="match status" value="1"/>
</dbReference>
<dbReference type="Gene3D" id="3.40.50.300">
    <property type="entry name" value="P-loop containing nucleotide triphosphate hydrolases"/>
    <property type="match status" value="1"/>
</dbReference>
<dbReference type="PANTHER" id="PTHR24221">
    <property type="entry name" value="ATP-BINDING CASSETTE SUB-FAMILY B"/>
    <property type="match status" value="1"/>
</dbReference>
<keyword evidence="12" id="KW-1185">Reference proteome</keyword>
<keyword evidence="4" id="KW-0067">ATP-binding</keyword>
<dbReference type="PROSITE" id="PS50893">
    <property type="entry name" value="ABC_TRANSPORTER_2"/>
    <property type="match status" value="1"/>
</dbReference>
<feature type="domain" description="ABC transmembrane type-1" evidence="9">
    <location>
        <begin position="177"/>
        <end position="458"/>
    </location>
</feature>
<gene>
    <name evidence="11" type="ORF">OCL06_07875</name>
</gene>
<dbReference type="SUPFAM" id="SSF90123">
    <property type="entry name" value="ABC transporter transmembrane region"/>
    <property type="match status" value="1"/>
</dbReference>
<dbReference type="InterPro" id="IPR005074">
    <property type="entry name" value="Peptidase_C39"/>
</dbReference>
<name>A0ABT2VN52_9ALTE</name>
<feature type="transmembrane region" description="Helical" evidence="7">
    <location>
        <begin position="286"/>
        <end position="308"/>
    </location>
</feature>
<dbReference type="InterPro" id="IPR017871">
    <property type="entry name" value="ABC_transporter-like_CS"/>
</dbReference>
<comment type="subcellular location">
    <subcellularLocation>
        <location evidence="1">Cell membrane</location>
        <topology evidence="1">Multi-pass membrane protein</topology>
    </subcellularLocation>
</comment>
<evidence type="ECO:0000256" key="7">
    <source>
        <dbReference type="SAM" id="Phobius"/>
    </source>
</evidence>
<evidence type="ECO:0000313" key="12">
    <source>
        <dbReference type="Proteomes" id="UP001209257"/>
    </source>
</evidence>
<feature type="transmembrane region" description="Helical" evidence="7">
    <location>
        <begin position="212"/>
        <end position="233"/>
    </location>
</feature>
<dbReference type="EMBL" id="JAOTJC010000007">
    <property type="protein sequence ID" value="MCU7554514.1"/>
    <property type="molecule type" value="Genomic_DNA"/>
</dbReference>
<protein>
    <submittedName>
        <fullName evidence="11">Peptidase domain-containing ABC transporter</fullName>
    </submittedName>
</protein>
<keyword evidence="3" id="KW-0547">Nucleotide-binding</keyword>
<keyword evidence="5 7" id="KW-1133">Transmembrane helix</keyword>
<keyword evidence="6 7" id="KW-0472">Membrane</keyword>
<dbReference type="PROSITE" id="PS50929">
    <property type="entry name" value="ABC_TM1F"/>
    <property type="match status" value="1"/>
</dbReference>
<sequence length="717" mass="78819">MNTLSPSLPALALPLRLRRSVPVIYQSETAECGLACLCMVANFHGAGLDMTSLRQTYGVSQRGATLKNLMDIATALGLSARALKAEPADLKQLQLPAVLHWDLQHFVVLTRVTRQGVTLHDPAVGERKLDWEAVDRHFSGVALEVQPASDFQPAPASPRLSFRYFWQRITGLKRALAVLLVLSVLLQVFSIASPYYMQTVIDDVLLRQQQDLLMVLALGFGLLLCVETFTSVVRRLVILSVSSRLQLQMSANVFQHLLKLPLDYFAKRHVGDIVSRFGSLAKIREFLTTGLVTAVLDGVMALVTLVVMAIYSPLLTWVVCGFVVLYVLSRIALTPVLRKLTAQRIDMAAKEQSHFIESVRAIQPVRIFNQEGRRQNQWQNRLVSTLNTDIRLGKWDIGASTLNQLLFGLENIVIIYLAATLVMANTFSVGMLYAFIAYKSRFTSSVDSLVTHVIEFSMLRVHFERLADMVFTPTEPRQEGTATLPSCATAEGTLQVSQLAFQYSAADKPVFEHVSFTVPQGSLIAIVGASGTGKSTLLKCMMGLFAPSHGTVTLNGNSVFGTHWYRAHVASVMQDDCCLAGTIADNIGCFEEAIDLDRMVAAARMACIHDDILRMPMQYQTLVGDMGSALSGGQLQRVLLARALYRQPAILFLDEASSHLDVANEQAINANLRALNITRIIVAHRPQTIAMADTVYSLTSEGLTLVPPHTGNPPEPS</sequence>
<dbReference type="Gene3D" id="3.90.70.10">
    <property type="entry name" value="Cysteine proteinases"/>
    <property type="match status" value="1"/>
</dbReference>
<evidence type="ECO:0000256" key="2">
    <source>
        <dbReference type="ARBA" id="ARBA00022692"/>
    </source>
</evidence>
<dbReference type="InterPro" id="IPR003439">
    <property type="entry name" value="ABC_transporter-like_ATP-bd"/>
</dbReference>
<evidence type="ECO:0000259" key="9">
    <source>
        <dbReference type="PROSITE" id="PS50929"/>
    </source>
</evidence>
<comment type="caution">
    <text evidence="11">The sequence shown here is derived from an EMBL/GenBank/DDBJ whole genome shotgun (WGS) entry which is preliminary data.</text>
</comment>
<feature type="transmembrane region" description="Helical" evidence="7">
    <location>
        <begin position="314"/>
        <end position="337"/>
    </location>
</feature>
<organism evidence="11 12">
    <name type="scientific">Alteromonas salexigens</name>
    <dbReference type="NCBI Taxonomy" id="2982530"/>
    <lineage>
        <taxon>Bacteria</taxon>
        <taxon>Pseudomonadati</taxon>
        <taxon>Pseudomonadota</taxon>
        <taxon>Gammaproteobacteria</taxon>
        <taxon>Alteromonadales</taxon>
        <taxon>Alteromonadaceae</taxon>
        <taxon>Alteromonas/Salinimonas group</taxon>
        <taxon>Alteromonas</taxon>
    </lineage>
</organism>
<dbReference type="Proteomes" id="UP001209257">
    <property type="component" value="Unassembled WGS sequence"/>
</dbReference>
<evidence type="ECO:0000259" key="8">
    <source>
        <dbReference type="PROSITE" id="PS50893"/>
    </source>
</evidence>
<evidence type="ECO:0000259" key="10">
    <source>
        <dbReference type="PROSITE" id="PS50990"/>
    </source>
</evidence>
<proteinExistence type="predicted"/>
<evidence type="ECO:0000256" key="5">
    <source>
        <dbReference type="ARBA" id="ARBA00022989"/>
    </source>
</evidence>
<dbReference type="SMART" id="SM00382">
    <property type="entry name" value="AAA"/>
    <property type="match status" value="1"/>
</dbReference>
<reference evidence="12" key="1">
    <citation type="submission" date="2023-07" db="EMBL/GenBank/DDBJ databases">
        <title>Study on multiphase classification of strain Alteromonas salexigens isolated from the Yellow Sea.</title>
        <authorList>
            <person name="Sun L."/>
        </authorList>
    </citation>
    <scope>NUCLEOTIDE SEQUENCE [LARGE SCALE GENOMIC DNA]</scope>
    <source>
        <strain evidence="12">ASW11-19</strain>
    </source>
</reference>
<dbReference type="SUPFAM" id="SSF52540">
    <property type="entry name" value="P-loop containing nucleoside triphosphate hydrolases"/>
    <property type="match status" value="1"/>
</dbReference>
<feature type="domain" description="Peptidase C39" evidence="10">
    <location>
        <begin position="26"/>
        <end position="145"/>
    </location>
</feature>
<evidence type="ECO:0000256" key="3">
    <source>
        <dbReference type="ARBA" id="ARBA00022741"/>
    </source>
</evidence>
<evidence type="ECO:0000256" key="1">
    <source>
        <dbReference type="ARBA" id="ARBA00004651"/>
    </source>
</evidence>
<dbReference type="Pfam" id="PF03412">
    <property type="entry name" value="Peptidase_C39"/>
    <property type="match status" value="1"/>
</dbReference>
<dbReference type="PROSITE" id="PS50990">
    <property type="entry name" value="PEPTIDASE_C39"/>
    <property type="match status" value="1"/>
</dbReference>
<dbReference type="PROSITE" id="PS00211">
    <property type="entry name" value="ABC_TRANSPORTER_1"/>
    <property type="match status" value="1"/>
</dbReference>
<dbReference type="InterPro" id="IPR039421">
    <property type="entry name" value="Type_1_exporter"/>
</dbReference>
<accession>A0ABT2VN52</accession>
<evidence type="ECO:0000256" key="4">
    <source>
        <dbReference type="ARBA" id="ARBA00022840"/>
    </source>
</evidence>
<feature type="domain" description="ABC transporter" evidence="8">
    <location>
        <begin position="494"/>
        <end position="716"/>
    </location>
</feature>
<dbReference type="InterPro" id="IPR027417">
    <property type="entry name" value="P-loop_NTPase"/>
</dbReference>
<dbReference type="RefSeq" id="WP_262993227.1">
    <property type="nucleotide sequence ID" value="NZ_JAOTJC010000007.1"/>
</dbReference>
<dbReference type="InterPro" id="IPR011527">
    <property type="entry name" value="ABC1_TM_dom"/>
</dbReference>
<dbReference type="Pfam" id="PF00664">
    <property type="entry name" value="ABC_membrane"/>
    <property type="match status" value="1"/>
</dbReference>
<dbReference type="InterPro" id="IPR036640">
    <property type="entry name" value="ABC1_TM_sf"/>
</dbReference>
<feature type="transmembrane region" description="Helical" evidence="7">
    <location>
        <begin position="175"/>
        <end position="197"/>
    </location>
</feature>
<dbReference type="Gene3D" id="1.20.1560.10">
    <property type="entry name" value="ABC transporter type 1, transmembrane domain"/>
    <property type="match status" value="1"/>
</dbReference>
<evidence type="ECO:0000313" key="11">
    <source>
        <dbReference type="EMBL" id="MCU7554514.1"/>
    </source>
</evidence>